<feature type="coiled-coil region" evidence="10">
    <location>
        <begin position="342"/>
        <end position="376"/>
    </location>
</feature>
<keyword evidence="9" id="KW-0472">Membrane</keyword>
<feature type="compositionally biased region" description="Low complexity" evidence="11">
    <location>
        <begin position="615"/>
        <end position="630"/>
    </location>
</feature>
<keyword evidence="7" id="KW-0333">Golgi apparatus</keyword>
<dbReference type="PANTHER" id="PTHR14043:SF2">
    <property type="entry name" value="HOMEOBOX PROTEIN CUT"/>
    <property type="match status" value="1"/>
</dbReference>
<evidence type="ECO:0000256" key="1">
    <source>
        <dbReference type="ARBA" id="ARBA00004409"/>
    </source>
</evidence>
<dbReference type="GO" id="GO:0000139">
    <property type="term" value="C:Golgi membrane"/>
    <property type="evidence" value="ECO:0007669"/>
    <property type="project" value="UniProtKB-SubCell"/>
</dbReference>
<evidence type="ECO:0000313" key="15">
    <source>
        <dbReference type="Proteomes" id="UP000799771"/>
    </source>
</evidence>
<evidence type="ECO:0000259" key="13">
    <source>
        <dbReference type="Pfam" id="PF25398"/>
    </source>
</evidence>
<feature type="coiled-coil region" evidence="10">
    <location>
        <begin position="426"/>
        <end position="481"/>
    </location>
</feature>
<evidence type="ECO:0000256" key="4">
    <source>
        <dbReference type="ARBA" id="ARBA00022448"/>
    </source>
</evidence>
<dbReference type="PANTHER" id="PTHR14043">
    <property type="entry name" value="CCAAT DISPLACEMENT PROTEIN-RELATED"/>
    <property type="match status" value="1"/>
</dbReference>
<feature type="compositionally biased region" description="Gly residues" evidence="11">
    <location>
        <begin position="541"/>
        <end position="550"/>
    </location>
</feature>
<feature type="coiled-coil region" evidence="10">
    <location>
        <begin position="149"/>
        <end position="197"/>
    </location>
</feature>
<feature type="compositionally biased region" description="Basic and acidic residues" evidence="11">
    <location>
        <begin position="7"/>
        <end position="25"/>
    </location>
</feature>
<feature type="compositionally biased region" description="Polar residues" evidence="11">
    <location>
        <begin position="501"/>
        <end position="531"/>
    </location>
</feature>
<dbReference type="GeneID" id="54413550"/>
<organism evidence="14 15">
    <name type="scientific">Dothidotthia symphoricarpi CBS 119687</name>
    <dbReference type="NCBI Taxonomy" id="1392245"/>
    <lineage>
        <taxon>Eukaryota</taxon>
        <taxon>Fungi</taxon>
        <taxon>Dikarya</taxon>
        <taxon>Ascomycota</taxon>
        <taxon>Pezizomycotina</taxon>
        <taxon>Dothideomycetes</taxon>
        <taxon>Pleosporomycetidae</taxon>
        <taxon>Pleosporales</taxon>
        <taxon>Dothidotthiaceae</taxon>
        <taxon>Dothidotthia</taxon>
    </lineage>
</organism>
<evidence type="ECO:0000256" key="7">
    <source>
        <dbReference type="ARBA" id="ARBA00023034"/>
    </source>
</evidence>
<feature type="coiled-coil region" evidence="10">
    <location>
        <begin position="270"/>
        <end position="304"/>
    </location>
</feature>
<evidence type="ECO:0000256" key="3">
    <source>
        <dbReference type="ARBA" id="ARBA00018691"/>
    </source>
</evidence>
<dbReference type="AlphaFoldDB" id="A0A6A6A178"/>
<feature type="region of interest" description="Disordered" evidence="11">
    <location>
        <begin position="1"/>
        <end position="36"/>
    </location>
</feature>
<comment type="similarity">
    <text evidence="2">Belongs to the CASP family.</text>
</comment>
<dbReference type="OrthoDB" id="10257567at2759"/>
<proteinExistence type="inferred from homology"/>
<feature type="region of interest" description="Disordered" evidence="11">
    <location>
        <begin position="615"/>
        <end position="638"/>
    </location>
</feature>
<evidence type="ECO:0000313" key="14">
    <source>
        <dbReference type="EMBL" id="KAF2124717.1"/>
    </source>
</evidence>
<dbReference type="Proteomes" id="UP000799771">
    <property type="component" value="Unassembled WGS sequence"/>
</dbReference>
<evidence type="ECO:0000256" key="5">
    <source>
        <dbReference type="ARBA" id="ARBA00022692"/>
    </source>
</evidence>
<reference evidence="14" key="1">
    <citation type="journal article" date="2020" name="Stud. Mycol.">
        <title>101 Dothideomycetes genomes: a test case for predicting lifestyles and emergence of pathogens.</title>
        <authorList>
            <person name="Haridas S."/>
            <person name="Albert R."/>
            <person name="Binder M."/>
            <person name="Bloem J."/>
            <person name="Labutti K."/>
            <person name="Salamov A."/>
            <person name="Andreopoulos B."/>
            <person name="Baker S."/>
            <person name="Barry K."/>
            <person name="Bills G."/>
            <person name="Bluhm B."/>
            <person name="Cannon C."/>
            <person name="Castanera R."/>
            <person name="Culley D."/>
            <person name="Daum C."/>
            <person name="Ezra D."/>
            <person name="Gonzalez J."/>
            <person name="Henrissat B."/>
            <person name="Kuo A."/>
            <person name="Liang C."/>
            <person name="Lipzen A."/>
            <person name="Lutzoni F."/>
            <person name="Magnuson J."/>
            <person name="Mondo S."/>
            <person name="Nolan M."/>
            <person name="Ohm R."/>
            <person name="Pangilinan J."/>
            <person name="Park H.-J."/>
            <person name="Ramirez L."/>
            <person name="Alfaro M."/>
            <person name="Sun H."/>
            <person name="Tritt A."/>
            <person name="Yoshinaga Y."/>
            <person name="Zwiers L.-H."/>
            <person name="Turgeon B."/>
            <person name="Goodwin S."/>
            <person name="Spatafora J."/>
            <person name="Crous P."/>
            <person name="Grigoriev I."/>
        </authorList>
    </citation>
    <scope>NUCLEOTIDE SEQUENCE</scope>
    <source>
        <strain evidence="14">CBS 119687</strain>
    </source>
</reference>
<dbReference type="Pfam" id="PF08172">
    <property type="entry name" value="CASP_C"/>
    <property type="match status" value="1"/>
</dbReference>
<dbReference type="InterPro" id="IPR012955">
    <property type="entry name" value="CASP_C"/>
</dbReference>
<dbReference type="EMBL" id="ML977518">
    <property type="protein sequence ID" value="KAF2124717.1"/>
    <property type="molecule type" value="Genomic_DNA"/>
</dbReference>
<dbReference type="InterPro" id="IPR057476">
    <property type="entry name" value="Cux_N"/>
</dbReference>
<evidence type="ECO:0000256" key="9">
    <source>
        <dbReference type="ARBA" id="ARBA00023136"/>
    </source>
</evidence>
<keyword evidence="5" id="KW-0812">Transmembrane</keyword>
<keyword evidence="15" id="KW-1185">Reference proteome</keyword>
<evidence type="ECO:0000256" key="11">
    <source>
        <dbReference type="SAM" id="MobiDB-lite"/>
    </source>
</evidence>
<keyword evidence="8 10" id="KW-0175">Coiled coil</keyword>
<protein>
    <recommendedName>
        <fullName evidence="3">Protein CASP</fullName>
    </recommendedName>
</protein>
<name>A0A6A6A178_9PLEO</name>
<gene>
    <name evidence="14" type="ORF">P153DRAFT_434958</name>
</gene>
<keyword evidence="6" id="KW-1133">Transmembrane helix</keyword>
<keyword evidence="4" id="KW-0813">Transport</keyword>
<evidence type="ECO:0000256" key="2">
    <source>
        <dbReference type="ARBA" id="ARBA00006415"/>
    </source>
</evidence>
<dbReference type="RefSeq" id="XP_033519110.1">
    <property type="nucleotide sequence ID" value="XM_033673118.1"/>
</dbReference>
<evidence type="ECO:0000256" key="10">
    <source>
        <dbReference type="SAM" id="Coils"/>
    </source>
</evidence>
<accession>A0A6A6A178</accession>
<feature type="domain" description="Cux N-terminal" evidence="13">
    <location>
        <begin position="32"/>
        <end position="149"/>
    </location>
</feature>
<dbReference type="GO" id="GO:0006891">
    <property type="term" value="P:intra-Golgi vesicle-mediated transport"/>
    <property type="evidence" value="ECO:0007669"/>
    <property type="project" value="InterPro"/>
</dbReference>
<evidence type="ECO:0000256" key="8">
    <source>
        <dbReference type="ARBA" id="ARBA00023054"/>
    </source>
</evidence>
<evidence type="ECO:0000259" key="12">
    <source>
        <dbReference type="Pfam" id="PF08172"/>
    </source>
</evidence>
<feature type="domain" description="CASP C-terminal" evidence="12">
    <location>
        <begin position="449"/>
        <end position="711"/>
    </location>
</feature>
<feature type="region of interest" description="Disordered" evidence="11">
    <location>
        <begin position="501"/>
        <end position="552"/>
    </location>
</feature>
<feature type="coiled-coil region" evidence="10">
    <location>
        <begin position="559"/>
        <end position="600"/>
    </location>
</feature>
<sequence>MEGGIDFDDRPAPDATRHEHERDGDAGGESAEDNKFQKAIGAWRTHTAPDIDLTTLVPQLDTAASDLVAYQRDTLTQRKDLAQKTKDFRKLDDASKLTDIKALLKSYQNFIDLISNQSKSVQAAFFQLYSPLAEAPDPYPLLEASVDSLVTAEEIVPKLTAENERLQNTVATLTSQLDDAETKLEEERTARKTLEETRDTKIKDVEASWSAVLSEKQDNWEAKEKSLDEKVESQDRLLKELKASYEVSQRLGEGGNADAEGTRGATAAELEIVSSELERTSHRLAEVEARNERLRLELAQSASAPAQQGHVEDDPAVLRLRSENSSLLRKLENARFEKDSKQTRLETETRSLEREIKSLKSEKEALREKVQKWSDYENVKQELEVLKSIEFATGDDDDEATELALSQNGSAKGKGETLEQLLLARNKKLSNELTVLRVSHQDLQSRLAALQDDLSRTNTSLEKSRTLNETLEADLEKVQQEATNAFDPSAMSVAGTYVSRYPQSSARRGRSSPTSSIISGFDNTSSSQPPTLASLRAGEPTAGGVGGGSGILPMVTAQRDRFKKRNAELESELQKSHQTVTSLRTEINALQKDNLDLYEKTRYISSYTAVNRNPTSSSASSYAANPNPSTIHIGGAQDPSDRYKATYESNLSPFAAFRGRESARAMKRMTLFERVVLRVTKFVLQTRSSRNLFAAYLLGLHFLLVYSLFSYEAGAAAAGGALRDAVAVGGPVGP</sequence>
<dbReference type="Pfam" id="PF25398">
    <property type="entry name" value="CUX1_N"/>
    <property type="match status" value="1"/>
</dbReference>
<evidence type="ECO:0000256" key="6">
    <source>
        <dbReference type="ARBA" id="ARBA00022989"/>
    </source>
</evidence>
<comment type="subcellular location">
    <subcellularLocation>
        <location evidence="1">Golgi apparatus membrane</location>
        <topology evidence="1">Single-pass type IV membrane protein</topology>
    </subcellularLocation>
</comment>